<accession>A0ABQ0IPQ9</accession>
<organism evidence="12 13">
    <name type="scientific">Gordonia paraffinivorans NBRC 108238</name>
    <dbReference type="NCBI Taxonomy" id="1223543"/>
    <lineage>
        <taxon>Bacteria</taxon>
        <taxon>Bacillati</taxon>
        <taxon>Actinomycetota</taxon>
        <taxon>Actinomycetes</taxon>
        <taxon>Mycobacteriales</taxon>
        <taxon>Gordoniaceae</taxon>
        <taxon>Gordonia</taxon>
    </lineage>
</organism>
<feature type="region of interest" description="Disordered" evidence="9">
    <location>
        <begin position="138"/>
        <end position="159"/>
    </location>
</feature>
<dbReference type="InterPro" id="IPR043428">
    <property type="entry name" value="LivM-like"/>
</dbReference>
<evidence type="ECO:0000256" key="5">
    <source>
        <dbReference type="ARBA" id="ARBA00022741"/>
    </source>
</evidence>
<evidence type="ECO:0000313" key="12">
    <source>
        <dbReference type="EMBL" id="GAC85558.1"/>
    </source>
</evidence>
<dbReference type="InterPro" id="IPR003439">
    <property type="entry name" value="ABC_transporter-like_ATP-bd"/>
</dbReference>
<dbReference type="SMART" id="SM00382">
    <property type="entry name" value="AAA"/>
    <property type="match status" value="1"/>
</dbReference>
<evidence type="ECO:0000256" key="10">
    <source>
        <dbReference type="SAM" id="Phobius"/>
    </source>
</evidence>
<protein>
    <submittedName>
        <fullName evidence="12">ABC transporter permease/ATP-binding protein</fullName>
    </submittedName>
</protein>
<keyword evidence="2" id="KW-0813">Transport</keyword>
<keyword evidence="5" id="KW-0547">Nucleotide-binding</keyword>
<evidence type="ECO:0000256" key="2">
    <source>
        <dbReference type="ARBA" id="ARBA00022448"/>
    </source>
</evidence>
<evidence type="ECO:0000256" key="1">
    <source>
        <dbReference type="ARBA" id="ARBA00004651"/>
    </source>
</evidence>
<sequence length="412" mass="43621">MLAVRANERSAAAAGINVSRTKLVPFAIAAFIAGVGGSLMAYQQTVVVPTSYVAIAGIGMFAVSYLAGITCVSGGVLAGIMGAGGILFVFLDRVVDLGEYYHVITGVLLVITIIANPEGIISEVHRAINWLRGKVTSRSQDETPPELLSATDALSPPPESAREVGEVLLSSTGIGVHYGGVTAVDDVSFDVREGEIIGLSGLNGAGKTTFIDAISGFADAAGSVVLDGERLDGRRPHERSRRGLGRTFQGIKLYDDLSVRENVTIGTTAARHRGRPTGSGDDDLERLFDVLHLTPVVDRPVKELSQGRRQLVSVARALAGRPRVVLLDEPAAGLDSTESVWLGHRLRAIRDAGLTIVMVDHNMELVLEVCDRIVVLDLGRVIAIGTPDEIRNDPVVTSAYLGAAHARQELKA</sequence>
<keyword evidence="4 10" id="KW-0812">Transmembrane</keyword>
<dbReference type="Pfam" id="PF12399">
    <property type="entry name" value="BCA_ABC_TP_C"/>
    <property type="match status" value="1"/>
</dbReference>
<dbReference type="InterPro" id="IPR027417">
    <property type="entry name" value="P-loop_NTPase"/>
</dbReference>
<dbReference type="SUPFAM" id="SSF52540">
    <property type="entry name" value="P-loop containing nucleoside triphosphate hydrolases"/>
    <property type="match status" value="1"/>
</dbReference>
<comment type="caution">
    <text evidence="12">The sequence shown here is derived from an EMBL/GenBank/DDBJ whole genome shotgun (WGS) entry which is preliminary data.</text>
</comment>
<dbReference type="Gene3D" id="3.40.50.300">
    <property type="entry name" value="P-loop containing nucleotide triphosphate hydrolases"/>
    <property type="match status" value="1"/>
</dbReference>
<dbReference type="PROSITE" id="PS50893">
    <property type="entry name" value="ABC_TRANSPORTER_2"/>
    <property type="match status" value="1"/>
</dbReference>
<dbReference type="InterPro" id="IPR001851">
    <property type="entry name" value="ABC_transp_permease"/>
</dbReference>
<dbReference type="InterPro" id="IPR032823">
    <property type="entry name" value="BCA_ABC_TP_C"/>
</dbReference>
<dbReference type="InterPro" id="IPR051120">
    <property type="entry name" value="ABC_AA/LPS_Transport"/>
</dbReference>
<evidence type="ECO:0000313" key="13">
    <source>
        <dbReference type="Proteomes" id="UP000035021"/>
    </source>
</evidence>
<dbReference type="CDD" id="cd06581">
    <property type="entry name" value="TM_PBP1_LivM_like"/>
    <property type="match status" value="1"/>
</dbReference>
<dbReference type="PANTHER" id="PTHR45772">
    <property type="entry name" value="CONSERVED COMPONENT OF ABC TRANSPORTER FOR NATURAL AMINO ACIDS-RELATED"/>
    <property type="match status" value="1"/>
</dbReference>
<keyword evidence="3" id="KW-1003">Cell membrane</keyword>
<dbReference type="InterPro" id="IPR003593">
    <property type="entry name" value="AAA+_ATPase"/>
</dbReference>
<evidence type="ECO:0000256" key="9">
    <source>
        <dbReference type="SAM" id="MobiDB-lite"/>
    </source>
</evidence>
<evidence type="ECO:0000256" key="6">
    <source>
        <dbReference type="ARBA" id="ARBA00022840"/>
    </source>
</evidence>
<dbReference type="Proteomes" id="UP000035021">
    <property type="component" value="Unassembled WGS sequence"/>
</dbReference>
<dbReference type="CDD" id="cd03219">
    <property type="entry name" value="ABC_Mj1267_LivG_branched"/>
    <property type="match status" value="1"/>
</dbReference>
<dbReference type="EMBL" id="BAOQ01000036">
    <property type="protein sequence ID" value="GAC85558.1"/>
    <property type="molecule type" value="Genomic_DNA"/>
</dbReference>
<dbReference type="Pfam" id="PF00005">
    <property type="entry name" value="ABC_tran"/>
    <property type="match status" value="1"/>
</dbReference>
<feature type="transmembrane region" description="Helical" evidence="10">
    <location>
        <begin position="98"/>
        <end position="115"/>
    </location>
</feature>
<evidence type="ECO:0000256" key="3">
    <source>
        <dbReference type="ARBA" id="ARBA00022475"/>
    </source>
</evidence>
<keyword evidence="8 10" id="KW-0472">Membrane</keyword>
<keyword evidence="7 10" id="KW-1133">Transmembrane helix</keyword>
<keyword evidence="13" id="KW-1185">Reference proteome</keyword>
<keyword evidence="6" id="KW-0067">ATP-binding</keyword>
<feature type="transmembrane region" description="Helical" evidence="10">
    <location>
        <begin position="23"/>
        <end position="42"/>
    </location>
</feature>
<dbReference type="Pfam" id="PF02653">
    <property type="entry name" value="BPD_transp_2"/>
    <property type="match status" value="1"/>
</dbReference>
<evidence type="ECO:0000256" key="7">
    <source>
        <dbReference type="ARBA" id="ARBA00022989"/>
    </source>
</evidence>
<reference evidence="12 13" key="1">
    <citation type="submission" date="2013-02" db="EMBL/GenBank/DDBJ databases">
        <title>Whole genome shotgun sequence of Gordonia paraffinivorans NBRC 108238.</title>
        <authorList>
            <person name="Isaki-Nakamura S."/>
            <person name="Hosoyama A."/>
            <person name="Tsuchikane K."/>
            <person name="Ando Y."/>
            <person name="Baba S."/>
            <person name="Ohji S."/>
            <person name="Hamada M."/>
            <person name="Tamura T."/>
            <person name="Yamazoe A."/>
            <person name="Yamazaki S."/>
            <person name="Fujita N."/>
        </authorList>
    </citation>
    <scope>NUCLEOTIDE SEQUENCE [LARGE SCALE GENOMIC DNA]</scope>
    <source>
        <strain evidence="12 13">NBRC 108238</strain>
    </source>
</reference>
<feature type="transmembrane region" description="Helical" evidence="10">
    <location>
        <begin position="62"/>
        <end position="91"/>
    </location>
</feature>
<name>A0ABQ0IPQ9_9ACTN</name>
<dbReference type="PANTHER" id="PTHR45772:SF7">
    <property type="entry name" value="AMINO ACID ABC TRANSPORTER ATP-BINDING PROTEIN"/>
    <property type="match status" value="1"/>
</dbReference>
<evidence type="ECO:0000259" key="11">
    <source>
        <dbReference type="PROSITE" id="PS50893"/>
    </source>
</evidence>
<gene>
    <name evidence="12" type="ORF">GP2_036_00620</name>
</gene>
<feature type="domain" description="ABC transporter" evidence="11">
    <location>
        <begin position="169"/>
        <end position="403"/>
    </location>
</feature>
<comment type="subcellular location">
    <subcellularLocation>
        <location evidence="1">Cell membrane</location>
        <topology evidence="1">Multi-pass membrane protein</topology>
    </subcellularLocation>
</comment>
<proteinExistence type="predicted"/>
<evidence type="ECO:0000256" key="4">
    <source>
        <dbReference type="ARBA" id="ARBA00022692"/>
    </source>
</evidence>
<evidence type="ECO:0000256" key="8">
    <source>
        <dbReference type="ARBA" id="ARBA00023136"/>
    </source>
</evidence>